<evidence type="ECO:0000259" key="1">
    <source>
        <dbReference type="SMART" id="SM00988"/>
    </source>
</evidence>
<dbReference type="InterPro" id="IPR004029">
    <property type="entry name" value="UreE_N"/>
</dbReference>
<dbReference type="RefSeq" id="WP_085462656.1">
    <property type="nucleotide sequence ID" value="NZ_FXBL01000003.1"/>
</dbReference>
<keyword evidence="3" id="KW-1185">Reference proteome</keyword>
<gene>
    <name evidence="2" type="ORF">SAMN02982922_0445</name>
</gene>
<accession>A0A1X7MPL7</accession>
<dbReference type="InterPro" id="IPR036118">
    <property type="entry name" value="UreE_N_sf"/>
</dbReference>
<sequence>MLISNGIVGALDAVQGCAGTLDFIDVPWAEAGKRRLRRHTKGGLDFAVSMQHSQYLFHGAVLFDNEDHTVVVCRPEELALIVDLSQTSSVPDIVRQAALIGHAFGNQHVPVEADGCSIRVPMLSSVDLMTKTVRDLKLGELSLRFDYVRLGASRPLLMTGHAHE</sequence>
<evidence type="ECO:0000313" key="3">
    <source>
        <dbReference type="Proteomes" id="UP000193083"/>
    </source>
</evidence>
<dbReference type="EMBL" id="FXBL01000003">
    <property type="protein sequence ID" value="SMH26770.1"/>
    <property type="molecule type" value="Genomic_DNA"/>
</dbReference>
<dbReference type="SMART" id="SM00988">
    <property type="entry name" value="UreE_N"/>
    <property type="match status" value="1"/>
</dbReference>
<dbReference type="AlphaFoldDB" id="A0A1X7MPL7"/>
<evidence type="ECO:0000313" key="2">
    <source>
        <dbReference type="EMBL" id="SMH26770.1"/>
    </source>
</evidence>
<dbReference type="Gene3D" id="2.60.260.20">
    <property type="entry name" value="Urease metallochaperone UreE, N-terminal domain"/>
    <property type="match status" value="1"/>
</dbReference>
<feature type="domain" description="UreE urease accessory N-terminal" evidence="1">
    <location>
        <begin position="7"/>
        <end position="71"/>
    </location>
</feature>
<name>A0A1X7MPL7_9HYPH</name>
<protein>
    <submittedName>
        <fullName evidence="2">Urease accessory protein</fullName>
    </submittedName>
</protein>
<dbReference type="Proteomes" id="UP000193083">
    <property type="component" value="Unassembled WGS sequence"/>
</dbReference>
<reference evidence="2 3" key="1">
    <citation type="submission" date="2017-04" db="EMBL/GenBank/DDBJ databases">
        <authorList>
            <person name="Afonso C.L."/>
            <person name="Miller P.J."/>
            <person name="Scott M.A."/>
            <person name="Spackman E."/>
            <person name="Goraichik I."/>
            <person name="Dimitrov K.M."/>
            <person name="Suarez D.L."/>
            <person name="Swayne D.E."/>
        </authorList>
    </citation>
    <scope>NUCLEOTIDE SEQUENCE [LARGE SCALE GENOMIC DNA]</scope>
    <source>
        <strain evidence="2 3">B5P</strain>
    </source>
</reference>
<proteinExistence type="predicted"/>
<organism evidence="2 3">
    <name type="scientific">Mesorhizobium australicum</name>
    <dbReference type="NCBI Taxonomy" id="536018"/>
    <lineage>
        <taxon>Bacteria</taxon>
        <taxon>Pseudomonadati</taxon>
        <taxon>Pseudomonadota</taxon>
        <taxon>Alphaproteobacteria</taxon>
        <taxon>Hyphomicrobiales</taxon>
        <taxon>Phyllobacteriaceae</taxon>
        <taxon>Mesorhizobium</taxon>
    </lineage>
</organism>
<dbReference type="OrthoDB" id="3394858at2"/>
<dbReference type="SUPFAM" id="SSF69287">
    <property type="entry name" value="Urease metallochaperone UreE, N-terminal domain"/>
    <property type="match status" value="1"/>
</dbReference>